<dbReference type="RefSeq" id="WP_108885451.1">
    <property type="nucleotide sequence ID" value="NZ_OMOJ01000002.1"/>
</dbReference>
<keyword evidence="2" id="KW-1185">Reference proteome</keyword>
<evidence type="ECO:0000313" key="1">
    <source>
        <dbReference type="EMBL" id="SPF79593.1"/>
    </source>
</evidence>
<evidence type="ECO:0000313" key="2">
    <source>
        <dbReference type="Proteomes" id="UP000244904"/>
    </source>
</evidence>
<dbReference type="AlphaFoldDB" id="A0A2R8AU68"/>
<gene>
    <name evidence="1" type="ORF">PRI8871_01390</name>
</gene>
<name>A0A2R8AU68_9RHOB</name>
<proteinExistence type="predicted"/>
<reference evidence="2" key="1">
    <citation type="submission" date="2018-03" db="EMBL/GenBank/DDBJ databases">
        <authorList>
            <person name="Rodrigo-Torres L."/>
            <person name="Arahal R. D."/>
            <person name="Lucena T."/>
        </authorList>
    </citation>
    <scope>NUCLEOTIDE SEQUENCE [LARGE SCALE GENOMIC DNA]</scope>
    <source>
        <strain evidence="2">CECT 8871</strain>
    </source>
</reference>
<organism evidence="1 2">
    <name type="scientific">Pseudoprimorskyibacter insulae</name>
    <dbReference type="NCBI Taxonomy" id="1695997"/>
    <lineage>
        <taxon>Bacteria</taxon>
        <taxon>Pseudomonadati</taxon>
        <taxon>Pseudomonadota</taxon>
        <taxon>Alphaproteobacteria</taxon>
        <taxon>Rhodobacterales</taxon>
        <taxon>Paracoccaceae</taxon>
        <taxon>Pseudoprimorskyibacter</taxon>
    </lineage>
</organism>
<dbReference type="EMBL" id="OMOJ01000002">
    <property type="protein sequence ID" value="SPF79593.1"/>
    <property type="molecule type" value="Genomic_DNA"/>
</dbReference>
<accession>A0A2R8AU68</accession>
<sequence>MAPNFYLHTPLEPDFLFFQMKERLEAPGLLQEIRALDALAQNADDPALEDRKFLVPLLIRKITKTLAERHDALNGLLPGPESFGIHKTSMAPDASELIWRTVWPDASGDGPIDRRLVAVQTAGKALMTIEAWLDRIRTLYSAPPPALA</sequence>
<dbReference type="Proteomes" id="UP000244904">
    <property type="component" value="Unassembled WGS sequence"/>
</dbReference>
<protein>
    <submittedName>
        <fullName evidence="1">Uncharacterized protein</fullName>
    </submittedName>
</protein>